<name>A0A852XAJ0_9MICO</name>
<evidence type="ECO:0008006" key="3">
    <source>
        <dbReference type="Google" id="ProtNLM"/>
    </source>
</evidence>
<evidence type="ECO:0000313" key="1">
    <source>
        <dbReference type="EMBL" id="NYG22855.1"/>
    </source>
</evidence>
<proteinExistence type="predicted"/>
<dbReference type="PROSITE" id="PS51257">
    <property type="entry name" value="PROKAR_LIPOPROTEIN"/>
    <property type="match status" value="1"/>
</dbReference>
<comment type="caution">
    <text evidence="1">The sequence shown here is derived from an EMBL/GenBank/DDBJ whole genome shotgun (WGS) entry which is preliminary data.</text>
</comment>
<evidence type="ECO:0000313" key="2">
    <source>
        <dbReference type="Proteomes" id="UP000549066"/>
    </source>
</evidence>
<gene>
    <name evidence="1" type="ORF">BJY17_003602</name>
</gene>
<protein>
    <recommendedName>
        <fullName evidence="3">Lipoprotein</fullName>
    </recommendedName>
</protein>
<dbReference type="EMBL" id="JACCFI010000001">
    <property type="protein sequence ID" value="NYG22855.1"/>
    <property type="molecule type" value="Genomic_DNA"/>
</dbReference>
<dbReference type="Proteomes" id="UP000549066">
    <property type="component" value="Unassembled WGS sequence"/>
</dbReference>
<reference evidence="1 2" key="1">
    <citation type="submission" date="2020-07" db="EMBL/GenBank/DDBJ databases">
        <title>Sequencing the genomes of 1000 actinobacteria strains.</title>
        <authorList>
            <person name="Klenk H.-P."/>
        </authorList>
    </citation>
    <scope>NUCLEOTIDE SEQUENCE [LARGE SCALE GENOMIC DNA]</scope>
    <source>
        <strain evidence="1 2">DSM 8598</strain>
    </source>
</reference>
<accession>A0A852XAJ0</accession>
<dbReference type="RefSeq" id="WP_179552608.1">
    <property type="nucleotide sequence ID" value="NZ_JACCFI010000001.1"/>
</dbReference>
<sequence length="307" mass="32406">MSRARLTRRHAMPLAALVAITATTLGLAACAPLARIPAAELPEGLFARVQQGRLDIEAHRLVVRIENDGDAPVTVERLEVLSPSLAPGMVRGESFEIAPGDALQIRLPLSASVCDTDTDDDSDTESSVPEATILLDVETRAGASTGELTADDPHGTLARVANSECLAESVEQVAAITMPEHLRSTGSGTQRRAFIDVEVVPAASAAGDAAGSFVIDRVYGTTLLNAEGGVDWPLDTEVAVGGDPVTITLPVRPARCDAHAIADDKRGTILPFEIRTSDGREGRLDRSSDDALKAELYAYYGERCGLE</sequence>
<dbReference type="AlphaFoldDB" id="A0A852XAJ0"/>
<keyword evidence="2" id="KW-1185">Reference proteome</keyword>
<organism evidence="1 2">
    <name type="scientific">Agromyces hippuratus</name>
    <dbReference type="NCBI Taxonomy" id="286438"/>
    <lineage>
        <taxon>Bacteria</taxon>
        <taxon>Bacillati</taxon>
        <taxon>Actinomycetota</taxon>
        <taxon>Actinomycetes</taxon>
        <taxon>Micrococcales</taxon>
        <taxon>Microbacteriaceae</taxon>
        <taxon>Agromyces</taxon>
    </lineage>
</organism>